<organism evidence="2 3">
    <name type="scientific">Aquimarina algicola</name>
    <dbReference type="NCBI Taxonomy" id="2589995"/>
    <lineage>
        <taxon>Bacteria</taxon>
        <taxon>Pseudomonadati</taxon>
        <taxon>Bacteroidota</taxon>
        <taxon>Flavobacteriia</taxon>
        <taxon>Flavobacteriales</taxon>
        <taxon>Flavobacteriaceae</taxon>
        <taxon>Aquimarina</taxon>
    </lineage>
</organism>
<feature type="chain" id="PRO_5021316467" evidence="1">
    <location>
        <begin position="19"/>
        <end position="337"/>
    </location>
</feature>
<dbReference type="Pfam" id="PF04402">
    <property type="entry name" value="SIMPL"/>
    <property type="match status" value="1"/>
</dbReference>
<dbReference type="Gene3D" id="3.30.70.2970">
    <property type="entry name" value="Protein of unknown function (DUF541), domain 2"/>
    <property type="match status" value="1"/>
</dbReference>
<accession>A0A504ITP2</accession>
<keyword evidence="1" id="KW-0732">Signal</keyword>
<gene>
    <name evidence="2" type="ORF">FHK87_24210</name>
</gene>
<dbReference type="EMBL" id="VFWZ01000010">
    <property type="protein sequence ID" value="TPN81706.1"/>
    <property type="molecule type" value="Genomic_DNA"/>
</dbReference>
<dbReference type="OrthoDB" id="1228710at2"/>
<protein>
    <submittedName>
        <fullName evidence="2">DUF541 domain-containing protein</fullName>
    </submittedName>
</protein>
<reference evidence="2 3" key="1">
    <citation type="submission" date="2019-06" db="EMBL/GenBank/DDBJ databases">
        <authorList>
            <person name="Meng X."/>
        </authorList>
    </citation>
    <scope>NUCLEOTIDE SEQUENCE [LARGE SCALE GENOMIC DNA]</scope>
    <source>
        <strain evidence="2 3">M625</strain>
    </source>
</reference>
<dbReference type="Proteomes" id="UP000315540">
    <property type="component" value="Unassembled WGS sequence"/>
</dbReference>
<dbReference type="RefSeq" id="WP_140597468.1">
    <property type="nucleotide sequence ID" value="NZ_VFWZ01000010.1"/>
</dbReference>
<feature type="signal peptide" evidence="1">
    <location>
        <begin position="1"/>
        <end position="18"/>
    </location>
</feature>
<evidence type="ECO:0000256" key="1">
    <source>
        <dbReference type="SAM" id="SignalP"/>
    </source>
</evidence>
<name>A0A504ITP2_9FLAO</name>
<sequence>MKNIIYISLLLMSYIATAQIRGNALTIQKKNSITAEHLDTSRMLQDEIQEFRTQNLIPNPTLTVDAKVLNNIVADSYTAVFNIVQIGETSEETNKLMNDRIAKVKSQLISKGILEKEIIIDIISFVPVYETVVEKKIFSKKYNEVPKGFELQQNIHIKFNKIEQFENILSACANNEIYNLVKVDYFINDIESVYKQMRVELLKIIKEKQQFYNDLGFDLTLYNPIVADNKYCYFPKEFYKNYKAFTSTSLEALSKKQGIVKAKKQTTYYYDPISYKAYDKVINASIVEPVIQIGLEVKLQYTPKPEESKPVEKVKIIPKYFLVSPDGTIDVKELKVE</sequence>
<proteinExistence type="predicted"/>
<dbReference type="InterPro" id="IPR007497">
    <property type="entry name" value="SIMPL/DUF541"/>
</dbReference>
<dbReference type="AlphaFoldDB" id="A0A504ITP2"/>
<comment type="caution">
    <text evidence="2">The sequence shown here is derived from an EMBL/GenBank/DDBJ whole genome shotgun (WGS) entry which is preliminary data.</text>
</comment>
<evidence type="ECO:0000313" key="2">
    <source>
        <dbReference type="EMBL" id="TPN81706.1"/>
    </source>
</evidence>
<keyword evidence="3" id="KW-1185">Reference proteome</keyword>
<evidence type="ECO:0000313" key="3">
    <source>
        <dbReference type="Proteomes" id="UP000315540"/>
    </source>
</evidence>